<reference evidence="2" key="2">
    <citation type="submission" date="2023-01" db="EMBL/GenBank/DDBJ databases">
        <authorList>
            <person name="Sun Q."/>
            <person name="Evtushenko L."/>
        </authorList>
    </citation>
    <scope>NUCLEOTIDE SEQUENCE</scope>
    <source>
        <strain evidence="2">VKM B-2789</strain>
    </source>
</reference>
<keyword evidence="3" id="KW-1185">Reference proteome</keyword>
<accession>A0A9W6K1Q9</accession>
<dbReference type="InterPro" id="IPR042100">
    <property type="entry name" value="Bug_dom1"/>
</dbReference>
<dbReference type="Gene3D" id="3.40.190.10">
    <property type="entry name" value="Periplasmic binding protein-like II"/>
    <property type="match status" value="1"/>
</dbReference>
<dbReference type="AlphaFoldDB" id="A0A9W6K1Q9"/>
<evidence type="ECO:0000313" key="3">
    <source>
        <dbReference type="Proteomes" id="UP001143330"/>
    </source>
</evidence>
<gene>
    <name evidence="2" type="ORF">GCM10017653_39640</name>
</gene>
<name>A0A9W6K1Q9_9HYPH</name>
<organism evidence="2 3">
    <name type="scientific">Ancylobacter defluvii</name>
    <dbReference type="NCBI Taxonomy" id="1282440"/>
    <lineage>
        <taxon>Bacteria</taxon>
        <taxon>Pseudomonadati</taxon>
        <taxon>Pseudomonadota</taxon>
        <taxon>Alphaproteobacteria</taxon>
        <taxon>Hyphomicrobiales</taxon>
        <taxon>Xanthobacteraceae</taxon>
        <taxon>Ancylobacter</taxon>
    </lineage>
</organism>
<dbReference type="EMBL" id="BSFM01000017">
    <property type="protein sequence ID" value="GLK85894.1"/>
    <property type="molecule type" value="Genomic_DNA"/>
</dbReference>
<reference evidence="2" key="1">
    <citation type="journal article" date="2014" name="Int. J. Syst. Evol. Microbiol.">
        <title>Complete genome sequence of Corynebacterium casei LMG S-19264T (=DSM 44701T), isolated from a smear-ripened cheese.</title>
        <authorList>
            <consortium name="US DOE Joint Genome Institute (JGI-PGF)"/>
            <person name="Walter F."/>
            <person name="Albersmeier A."/>
            <person name="Kalinowski J."/>
            <person name="Ruckert C."/>
        </authorList>
    </citation>
    <scope>NUCLEOTIDE SEQUENCE</scope>
    <source>
        <strain evidence="2">VKM B-2789</strain>
    </source>
</reference>
<dbReference type="Pfam" id="PF03401">
    <property type="entry name" value="TctC"/>
    <property type="match status" value="1"/>
</dbReference>
<sequence length="341" mass="35970">MLAPMLDKPGKRAPSIVWEDNMKNWICLAVASALVLGTGAASPAMAELKRLEIVAPAAPGGGYDQNARIMQSIFQKKGLASGIQVENAPGAGGTIGLANFVNKNKRNPSVLMVGLALVGAVLTNKSVVSLDDTYPLARLSGEYQPIVVAPDSPLKTLDDLVAKLKADPGSVSWGGSGPGSSDHILYGLLAKAAGVDPKKINYVVLTSGGEMLSGVMGGHVTVGTGGYSELSSQIKTGQVRALGIASPERLPGVDIPTFREQGYDVSFVNWRAVVSSADPKGQERAELEAAVAEMVKTEEWKQTIGERGWQDIYMPPAEFAAFLKEEQARVQALFKDLGLIQ</sequence>
<dbReference type="SUPFAM" id="SSF53850">
    <property type="entry name" value="Periplasmic binding protein-like II"/>
    <property type="match status" value="1"/>
</dbReference>
<dbReference type="PANTHER" id="PTHR42928">
    <property type="entry name" value="TRICARBOXYLATE-BINDING PROTEIN"/>
    <property type="match status" value="1"/>
</dbReference>
<evidence type="ECO:0000313" key="2">
    <source>
        <dbReference type="EMBL" id="GLK85894.1"/>
    </source>
</evidence>
<dbReference type="PIRSF" id="PIRSF017082">
    <property type="entry name" value="YflP"/>
    <property type="match status" value="1"/>
</dbReference>
<dbReference type="CDD" id="cd07012">
    <property type="entry name" value="PBP2_Bug_TTT"/>
    <property type="match status" value="1"/>
</dbReference>
<protein>
    <submittedName>
        <fullName evidence="2">C4-dicarboxylate ABC transporter substrate-binding protein</fullName>
    </submittedName>
</protein>
<dbReference type="Gene3D" id="3.40.190.150">
    <property type="entry name" value="Bordetella uptake gene, domain 1"/>
    <property type="match status" value="1"/>
</dbReference>
<dbReference type="Proteomes" id="UP001143330">
    <property type="component" value="Unassembled WGS sequence"/>
</dbReference>
<dbReference type="PANTHER" id="PTHR42928:SF3">
    <property type="entry name" value="UPF0065 PROTEIN YFLP"/>
    <property type="match status" value="1"/>
</dbReference>
<comment type="similarity">
    <text evidence="1">Belongs to the UPF0065 (bug) family.</text>
</comment>
<evidence type="ECO:0000256" key="1">
    <source>
        <dbReference type="ARBA" id="ARBA00006987"/>
    </source>
</evidence>
<proteinExistence type="inferred from homology"/>
<comment type="caution">
    <text evidence="2">The sequence shown here is derived from an EMBL/GenBank/DDBJ whole genome shotgun (WGS) entry which is preliminary data.</text>
</comment>
<dbReference type="InterPro" id="IPR005064">
    <property type="entry name" value="BUG"/>
</dbReference>